<evidence type="ECO:0000313" key="3">
    <source>
        <dbReference type="Proteomes" id="UP000024635"/>
    </source>
</evidence>
<dbReference type="Proteomes" id="UP000024635">
    <property type="component" value="Unassembled WGS sequence"/>
</dbReference>
<name>A0A016TQ43_9BILA</name>
<dbReference type="AlphaFoldDB" id="A0A016TQ43"/>
<evidence type="ECO:0000256" key="1">
    <source>
        <dbReference type="SAM" id="MobiDB-lite"/>
    </source>
</evidence>
<sequence length="94" mass="10207">MHGLFVLTGQTGGRSGRPGLCQSESPGYAPSCLTMRHTQQIAQKLRNEHEFTTFTTLLSRHGVPRGMRAAPYARIRAQPVVHGVPRVAPRASTG</sequence>
<accession>A0A016TQ43</accession>
<reference evidence="3" key="1">
    <citation type="journal article" date="2015" name="Nat. Genet.">
        <title>The genome and transcriptome of the zoonotic hookworm Ancylostoma ceylanicum identify infection-specific gene families.</title>
        <authorList>
            <person name="Schwarz E.M."/>
            <person name="Hu Y."/>
            <person name="Antoshechkin I."/>
            <person name="Miller M.M."/>
            <person name="Sternberg P.W."/>
            <person name="Aroian R.V."/>
        </authorList>
    </citation>
    <scope>NUCLEOTIDE SEQUENCE</scope>
    <source>
        <strain evidence="3">HY135</strain>
    </source>
</reference>
<feature type="region of interest" description="Disordered" evidence="1">
    <location>
        <begin position="1"/>
        <end position="23"/>
    </location>
</feature>
<proteinExistence type="predicted"/>
<protein>
    <submittedName>
        <fullName evidence="2">Uncharacterized protein</fullName>
    </submittedName>
</protein>
<evidence type="ECO:0000313" key="2">
    <source>
        <dbReference type="EMBL" id="EYC04895.1"/>
    </source>
</evidence>
<gene>
    <name evidence="2" type="primary">Acey_s0085.g1850</name>
    <name evidence="2" type="ORF">Y032_0085g1850</name>
</gene>
<keyword evidence="3" id="KW-1185">Reference proteome</keyword>
<comment type="caution">
    <text evidence="2">The sequence shown here is derived from an EMBL/GenBank/DDBJ whole genome shotgun (WGS) entry which is preliminary data.</text>
</comment>
<dbReference type="EMBL" id="JARK01001421">
    <property type="protein sequence ID" value="EYC04895.1"/>
    <property type="molecule type" value="Genomic_DNA"/>
</dbReference>
<organism evidence="2 3">
    <name type="scientific">Ancylostoma ceylanicum</name>
    <dbReference type="NCBI Taxonomy" id="53326"/>
    <lineage>
        <taxon>Eukaryota</taxon>
        <taxon>Metazoa</taxon>
        <taxon>Ecdysozoa</taxon>
        <taxon>Nematoda</taxon>
        <taxon>Chromadorea</taxon>
        <taxon>Rhabditida</taxon>
        <taxon>Rhabditina</taxon>
        <taxon>Rhabditomorpha</taxon>
        <taxon>Strongyloidea</taxon>
        <taxon>Ancylostomatidae</taxon>
        <taxon>Ancylostomatinae</taxon>
        <taxon>Ancylostoma</taxon>
    </lineage>
</organism>